<organism evidence="3 4">
    <name type="scientific">Drechslerella stenobrocha 248</name>
    <dbReference type="NCBI Taxonomy" id="1043628"/>
    <lineage>
        <taxon>Eukaryota</taxon>
        <taxon>Fungi</taxon>
        <taxon>Dikarya</taxon>
        <taxon>Ascomycota</taxon>
        <taxon>Pezizomycotina</taxon>
        <taxon>Orbiliomycetes</taxon>
        <taxon>Orbiliales</taxon>
        <taxon>Orbiliaceae</taxon>
        <taxon>Drechslerella</taxon>
    </lineage>
</organism>
<name>W7HQB4_9PEZI</name>
<feature type="transmembrane region" description="Helical" evidence="2">
    <location>
        <begin position="123"/>
        <end position="142"/>
    </location>
</feature>
<sequence length="675" mass="74483">MYHRTSRPVPATPFSTLPPENQHFQPPDAIDGASSPIDNHDYDHDHDHDGGNNQLGHRQLPRSEPGSPITLRPPPRRTASVYRPPSPSKFPLHKRTYSSGPASASASNSSSDDDAGWLSGSNILMYLLTAAVLALLFLQGYGSPGIQFTGFDGDPWGDGCPDYKDYSTRVHLPLSGGPLKLPFQRPVPECRSFRSDAVEGVIREITSRLVDKDLARLFENCYPSTLDTTIRWHVDGSDRKAATPASTAGGDEDDEDYGGDEDEVTGPQSFIVTGDINAEWLRDSTNQLAGYMPLLKKDSRLKTLVRGAINTQARYVAESPYCNAFQPPKGSNIKPTNNGQDDWVRPVYQHDTVFECKYEIDSLANFLSLANQYYEHTGDLSFVDAGFLRGMRAVIAVLDRQSMATFRDDGVPLFPMYTFQRSTNIGTETLALGGRGYPLNDNTSLIRSAFRPSDDACILQYFIPGNAFMSVELDRIAKLLTKAGRQELAGVAQRYADTIAAGVKKHGIVEDPVFGRVYAYEVDGYGSRILMDDANLPSLLSLPKLGWTTVDDAVYQNTRRMILSREGNPYFLEGEVFKGVGGPHVGIKHAWPMSVLMQAMTSDNDEEIMTAVEAVKRVSRFGLINESVNVHVGGDYTRSWFAWANSVFAQTILDLAKRKPHLVFGKGAQPYDISS</sequence>
<feature type="compositionally biased region" description="Basic and acidic residues" evidence="1">
    <location>
        <begin position="38"/>
        <end position="50"/>
    </location>
</feature>
<feature type="compositionally biased region" description="Acidic residues" evidence="1">
    <location>
        <begin position="250"/>
        <end position="264"/>
    </location>
</feature>
<evidence type="ECO:0000313" key="3">
    <source>
        <dbReference type="EMBL" id="EWC45349.1"/>
    </source>
</evidence>
<evidence type="ECO:0008006" key="5">
    <source>
        <dbReference type="Google" id="ProtNLM"/>
    </source>
</evidence>
<dbReference type="InterPro" id="IPR012341">
    <property type="entry name" value="6hp_glycosidase-like_sf"/>
</dbReference>
<dbReference type="PANTHER" id="PTHR31047:SF0">
    <property type="entry name" value="MEIOTICALLY UP-REGULATED GENE 157 PROTEIN"/>
    <property type="match status" value="1"/>
</dbReference>
<dbReference type="Pfam" id="PF06824">
    <property type="entry name" value="Glyco_hydro_125"/>
    <property type="match status" value="1"/>
</dbReference>
<accession>W7HQB4</accession>
<keyword evidence="2" id="KW-1133">Transmembrane helix</keyword>
<keyword evidence="2" id="KW-0472">Membrane</keyword>
<dbReference type="Gene3D" id="1.50.10.10">
    <property type="match status" value="1"/>
</dbReference>
<dbReference type="GO" id="GO:0005975">
    <property type="term" value="P:carbohydrate metabolic process"/>
    <property type="evidence" value="ECO:0007669"/>
    <property type="project" value="InterPro"/>
</dbReference>
<dbReference type="EMBL" id="KI966427">
    <property type="protein sequence ID" value="EWC45349.1"/>
    <property type="molecule type" value="Genomic_DNA"/>
</dbReference>
<dbReference type="PANTHER" id="PTHR31047">
    <property type="entry name" value="MEIOTICALLY UP-REGULATED GENE 157 PROTEIN"/>
    <property type="match status" value="1"/>
</dbReference>
<dbReference type="SUPFAM" id="SSF48208">
    <property type="entry name" value="Six-hairpin glycosidases"/>
    <property type="match status" value="1"/>
</dbReference>
<dbReference type="InterPro" id="IPR008928">
    <property type="entry name" value="6-hairpin_glycosidase_sf"/>
</dbReference>
<dbReference type="SMART" id="SM01149">
    <property type="entry name" value="DUF1237"/>
    <property type="match status" value="1"/>
</dbReference>
<dbReference type="GO" id="GO:0003824">
    <property type="term" value="F:catalytic activity"/>
    <property type="evidence" value="ECO:0007669"/>
    <property type="project" value="UniProtKB-ARBA"/>
</dbReference>
<dbReference type="InterPro" id="IPR008313">
    <property type="entry name" value="GH125"/>
</dbReference>
<keyword evidence="4" id="KW-1185">Reference proteome</keyword>
<dbReference type="AlphaFoldDB" id="W7HQB4"/>
<protein>
    <recommendedName>
        <fullName evidence="5">Meiotically up-regulated gene 157 protein</fullName>
    </recommendedName>
</protein>
<dbReference type="Proteomes" id="UP000024837">
    <property type="component" value="Unassembled WGS sequence"/>
</dbReference>
<feature type="compositionally biased region" description="Low complexity" evidence="1">
    <location>
        <begin position="98"/>
        <end position="110"/>
    </location>
</feature>
<evidence type="ECO:0000313" key="4">
    <source>
        <dbReference type="Proteomes" id="UP000024837"/>
    </source>
</evidence>
<dbReference type="OrthoDB" id="7771656at2759"/>
<evidence type="ECO:0000256" key="2">
    <source>
        <dbReference type="SAM" id="Phobius"/>
    </source>
</evidence>
<proteinExistence type="predicted"/>
<feature type="region of interest" description="Disordered" evidence="1">
    <location>
        <begin position="1"/>
        <end position="114"/>
    </location>
</feature>
<evidence type="ECO:0000256" key="1">
    <source>
        <dbReference type="SAM" id="MobiDB-lite"/>
    </source>
</evidence>
<dbReference type="HOGENOM" id="CLU_023537_1_1_1"/>
<gene>
    <name evidence="3" type="ORF">DRE_00748</name>
</gene>
<feature type="region of interest" description="Disordered" evidence="1">
    <location>
        <begin position="238"/>
        <end position="266"/>
    </location>
</feature>
<reference evidence="3 4" key="1">
    <citation type="submission" date="2013-05" db="EMBL/GenBank/DDBJ databases">
        <title>Drechslerella stenobrocha genome reveals carnivorous origination and mechanical trapping mechanism of predatory fungi.</title>
        <authorList>
            <person name="Liu X."/>
            <person name="Zhang W."/>
            <person name="Liu K."/>
        </authorList>
    </citation>
    <scope>NUCLEOTIDE SEQUENCE [LARGE SCALE GENOMIC DNA]</scope>
    <source>
        <strain evidence="3 4">248</strain>
    </source>
</reference>
<keyword evidence="2" id="KW-0812">Transmembrane</keyword>
<feature type="compositionally biased region" description="Polar residues" evidence="1">
    <location>
        <begin position="13"/>
        <end position="24"/>
    </location>
</feature>